<keyword evidence="4 8" id="KW-0812">Transmembrane</keyword>
<organism evidence="12 13">
    <name type="scientific">Autumnicola lenta</name>
    <dbReference type="NCBI Taxonomy" id="3075593"/>
    <lineage>
        <taxon>Bacteria</taxon>
        <taxon>Pseudomonadati</taxon>
        <taxon>Bacteroidota</taxon>
        <taxon>Flavobacteriia</taxon>
        <taxon>Flavobacteriales</taxon>
        <taxon>Flavobacteriaceae</taxon>
        <taxon>Autumnicola</taxon>
    </lineage>
</organism>
<dbReference type="InterPro" id="IPR049278">
    <property type="entry name" value="MS_channel_C"/>
</dbReference>
<evidence type="ECO:0000256" key="8">
    <source>
        <dbReference type="SAM" id="Phobius"/>
    </source>
</evidence>
<dbReference type="InterPro" id="IPR011014">
    <property type="entry name" value="MscS_channel_TM-2"/>
</dbReference>
<dbReference type="Gene3D" id="3.30.70.100">
    <property type="match status" value="1"/>
</dbReference>
<comment type="subcellular location">
    <subcellularLocation>
        <location evidence="1">Cell membrane</location>
        <topology evidence="1">Multi-pass membrane protein</topology>
    </subcellularLocation>
</comment>
<keyword evidence="6 8" id="KW-0472">Membrane</keyword>
<evidence type="ECO:0000256" key="1">
    <source>
        <dbReference type="ARBA" id="ARBA00004651"/>
    </source>
</evidence>
<feature type="compositionally biased region" description="Basic and acidic residues" evidence="7">
    <location>
        <begin position="554"/>
        <end position="564"/>
    </location>
</feature>
<name>A0ABU3CNL4_9FLAO</name>
<dbReference type="InterPro" id="IPR045042">
    <property type="entry name" value="YnaI-like"/>
</dbReference>
<comment type="caution">
    <text evidence="12">The sequence shown here is derived from an EMBL/GenBank/DDBJ whole genome shotgun (WGS) entry which is preliminary data.</text>
</comment>
<dbReference type="Pfam" id="PF21088">
    <property type="entry name" value="MS_channel_1st"/>
    <property type="match status" value="1"/>
</dbReference>
<accession>A0ABU3CNL4</accession>
<feature type="transmembrane region" description="Helical" evidence="8">
    <location>
        <begin position="189"/>
        <end position="214"/>
    </location>
</feature>
<evidence type="ECO:0000259" key="10">
    <source>
        <dbReference type="Pfam" id="PF21082"/>
    </source>
</evidence>
<dbReference type="PANTHER" id="PTHR43634:SF2">
    <property type="entry name" value="LOW CONDUCTANCE MECHANOSENSITIVE CHANNEL YNAI"/>
    <property type="match status" value="1"/>
</dbReference>
<evidence type="ECO:0000313" key="12">
    <source>
        <dbReference type="EMBL" id="MDT0647788.1"/>
    </source>
</evidence>
<comment type="similarity">
    <text evidence="2">Belongs to the MscS (TC 1.A.23) family.</text>
</comment>
<dbReference type="Gene3D" id="2.30.30.60">
    <property type="match status" value="1"/>
</dbReference>
<dbReference type="InterPro" id="IPR023408">
    <property type="entry name" value="MscS_beta-dom_sf"/>
</dbReference>
<reference evidence="12 13" key="1">
    <citation type="submission" date="2023-09" db="EMBL/GenBank/DDBJ databases">
        <authorList>
            <person name="Rey-Velasco X."/>
        </authorList>
    </citation>
    <scope>NUCLEOTIDE SEQUENCE [LARGE SCALE GENOMIC DNA]</scope>
    <source>
        <strain evidence="12 13">F260</strain>
    </source>
</reference>
<dbReference type="EMBL" id="JAVRHO010000021">
    <property type="protein sequence ID" value="MDT0647788.1"/>
    <property type="molecule type" value="Genomic_DNA"/>
</dbReference>
<feature type="transmembrane region" description="Helical" evidence="8">
    <location>
        <begin position="265"/>
        <end position="283"/>
    </location>
</feature>
<dbReference type="InterPro" id="IPR011066">
    <property type="entry name" value="MscS_channel_C_sf"/>
</dbReference>
<dbReference type="SUPFAM" id="SSF82861">
    <property type="entry name" value="Mechanosensitive channel protein MscS (YggB), transmembrane region"/>
    <property type="match status" value="1"/>
</dbReference>
<evidence type="ECO:0000256" key="5">
    <source>
        <dbReference type="ARBA" id="ARBA00022989"/>
    </source>
</evidence>
<dbReference type="Proteomes" id="UP001245285">
    <property type="component" value="Unassembled WGS sequence"/>
</dbReference>
<dbReference type="PANTHER" id="PTHR43634">
    <property type="entry name" value="OW CONDUCTANCE MECHANOSENSITIVE CHANNEL"/>
    <property type="match status" value="1"/>
</dbReference>
<feature type="transmembrane region" description="Helical" evidence="8">
    <location>
        <begin position="239"/>
        <end position="259"/>
    </location>
</feature>
<evidence type="ECO:0000256" key="4">
    <source>
        <dbReference type="ARBA" id="ARBA00022692"/>
    </source>
</evidence>
<evidence type="ECO:0000256" key="2">
    <source>
        <dbReference type="ARBA" id="ARBA00008017"/>
    </source>
</evidence>
<feature type="region of interest" description="Disordered" evidence="7">
    <location>
        <begin position="25"/>
        <end position="46"/>
    </location>
</feature>
<feature type="region of interest" description="Disordered" evidence="7">
    <location>
        <begin position="547"/>
        <end position="587"/>
    </location>
</feature>
<dbReference type="SUPFAM" id="SSF50182">
    <property type="entry name" value="Sm-like ribonucleoproteins"/>
    <property type="match status" value="1"/>
</dbReference>
<evidence type="ECO:0000256" key="7">
    <source>
        <dbReference type="SAM" id="MobiDB-lite"/>
    </source>
</evidence>
<evidence type="ECO:0000313" key="13">
    <source>
        <dbReference type="Proteomes" id="UP001245285"/>
    </source>
</evidence>
<dbReference type="RefSeq" id="WP_311495890.1">
    <property type="nucleotide sequence ID" value="NZ_JAVRHO010000021.1"/>
</dbReference>
<dbReference type="InterPro" id="IPR049142">
    <property type="entry name" value="MS_channel_1st"/>
</dbReference>
<protein>
    <submittedName>
        <fullName evidence="12">Mechanosensitive ion channel family protein</fullName>
    </submittedName>
</protein>
<keyword evidence="13" id="KW-1185">Reference proteome</keyword>
<evidence type="ECO:0000256" key="3">
    <source>
        <dbReference type="ARBA" id="ARBA00022475"/>
    </source>
</evidence>
<keyword evidence="3" id="KW-1003">Cell membrane</keyword>
<keyword evidence="5 8" id="KW-1133">Transmembrane helix</keyword>
<dbReference type="Pfam" id="PF21082">
    <property type="entry name" value="MS_channel_3rd"/>
    <property type="match status" value="1"/>
</dbReference>
<dbReference type="SUPFAM" id="SSF82689">
    <property type="entry name" value="Mechanosensitive channel protein MscS (YggB), C-terminal domain"/>
    <property type="match status" value="1"/>
</dbReference>
<dbReference type="Pfam" id="PF00924">
    <property type="entry name" value="MS_channel_2nd"/>
    <property type="match status" value="1"/>
</dbReference>
<evidence type="ECO:0000256" key="6">
    <source>
        <dbReference type="ARBA" id="ARBA00023136"/>
    </source>
</evidence>
<feature type="domain" description="Mechanosensitive ion channel MscS C-terminal" evidence="10">
    <location>
        <begin position="429"/>
        <end position="510"/>
    </location>
</feature>
<sequence>MSFITSLTLIIPFEGKSQIIPGTQTENQEAVTPEWPTDPLGRRTPRGAVSGFINAVSERDYSLASEYLNLEEISGEQEGKRLAATLQTLLDRGGNIMPYSWISDENSGKEDQNLPSEVDEVGTVTVGGDEIKLYVEATEGPKGGPIWLFASETVETIANVSIEDPLLLERVMPAFLHDNLWGGVPIGQWIAGLLLAILSYLISWSIVFIIRFIIRLSWKKARTEPTSDVIKAFALPVKLYLAVLLFVIISQNIGISIILRQKFSGITLIIAILAFLILLWSLAEIIGSFSKRQMSHRGSVSGVSVVLFLQRVAKVAIVIFGVIAILGSLGVNVTTGLAALGIGGIALALGAQKTIENFVGSVTVISDQPVRVGDFCKVGNTIGTVERIGMRSTRIRTLARTVVTIPNGQFSSENIENYAHRDQFWFQTVLSLRYETTPDQIRYLLVELRAVLYAHPMVSPEPARVRFIELGADSINLEVFAYVTVKTFDEFLEVREDLLLQLMDVVEKSGTGFAFPSQTIYFAKDQGLSQEKSRTAEEKVRKWKENGELQIPKFDPEHITELKDQSPYPPEGSATRKNHGTGKIPGL</sequence>
<dbReference type="InterPro" id="IPR006685">
    <property type="entry name" value="MscS_channel_2nd"/>
</dbReference>
<evidence type="ECO:0000259" key="9">
    <source>
        <dbReference type="Pfam" id="PF00924"/>
    </source>
</evidence>
<proteinExistence type="inferred from homology"/>
<evidence type="ECO:0000259" key="11">
    <source>
        <dbReference type="Pfam" id="PF21088"/>
    </source>
</evidence>
<dbReference type="Gene3D" id="1.10.287.1260">
    <property type="match status" value="1"/>
</dbReference>
<dbReference type="InterPro" id="IPR010920">
    <property type="entry name" value="LSM_dom_sf"/>
</dbReference>
<gene>
    <name evidence="12" type="ORF">RM545_13900</name>
</gene>
<feature type="domain" description="Mechanosensitive ion channel transmembrane helices 2/3" evidence="11">
    <location>
        <begin position="313"/>
        <end position="352"/>
    </location>
</feature>
<feature type="domain" description="Mechanosensitive ion channel MscS" evidence="9">
    <location>
        <begin position="354"/>
        <end position="419"/>
    </location>
</feature>